<name>A0A1S2QH01_9ACTN</name>
<accession>A0A1S2QH01</accession>
<dbReference type="Proteomes" id="UP000179642">
    <property type="component" value="Unassembled WGS sequence"/>
</dbReference>
<dbReference type="AlphaFoldDB" id="A0A1S2QH01"/>
<dbReference type="EMBL" id="MLYO01000021">
    <property type="protein sequence ID" value="OIK05418.1"/>
    <property type="molecule type" value="Genomic_DNA"/>
</dbReference>
<protein>
    <submittedName>
        <fullName evidence="1">Uncharacterized protein</fullName>
    </submittedName>
</protein>
<keyword evidence="2" id="KW-1185">Reference proteome</keyword>
<comment type="caution">
    <text evidence="1">The sequence shown here is derived from an EMBL/GenBank/DDBJ whole genome shotgun (WGS) entry which is preliminary data.</text>
</comment>
<sequence>MNAASKRTEAEPEAPRPVRMCVRCNALTDAPVVVSEVHSSTGPGFNVYACPTCSAHFPPLPDVLVLLPAARPAGGER</sequence>
<evidence type="ECO:0000313" key="2">
    <source>
        <dbReference type="Proteomes" id="UP000179642"/>
    </source>
</evidence>
<organism evidence="1 2">
    <name type="scientific">Streptomyces monashensis</name>
    <dbReference type="NCBI Taxonomy" id="1678012"/>
    <lineage>
        <taxon>Bacteria</taxon>
        <taxon>Bacillati</taxon>
        <taxon>Actinomycetota</taxon>
        <taxon>Actinomycetes</taxon>
        <taxon>Kitasatosporales</taxon>
        <taxon>Streptomycetaceae</taxon>
        <taxon>Streptomyces</taxon>
    </lineage>
</organism>
<gene>
    <name evidence="1" type="ORF">BIV23_12660</name>
</gene>
<dbReference type="OrthoDB" id="4211826at2"/>
<reference evidence="1 2" key="1">
    <citation type="submission" date="2016-10" db="EMBL/GenBank/DDBJ databases">
        <title>Genome sequence of Streptomyces sp. MUSC 1.</title>
        <authorList>
            <person name="Lee L.-H."/>
            <person name="Ser H.-L."/>
            <person name="Law J.W.-F."/>
        </authorList>
    </citation>
    <scope>NUCLEOTIDE SEQUENCE [LARGE SCALE GENOMIC DNA]</scope>
    <source>
        <strain evidence="1 2">MUSC 1</strain>
    </source>
</reference>
<evidence type="ECO:0000313" key="1">
    <source>
        <dbReference type="EMBL" id="OIK05418.1"/>
    </source>
</evidence>
<dbReference type="RefSeq" id="WP_071380909.1">
    <property type="nucleotide sequence ID" value="NZ_MLYO01000021.1"/>
</dbReference>
<proteinExistence type="predicted"/>